<comment type="caution">
    <text evidence="1">The sequence shown here is derived from an EMBL/GenBank/DDBJ whole genome shotgun (WGS) entry which is preliminary data.</text>
</comment>
<keyword evidence="2" id="KW-1185">Reference proteome</keyword>
<accession>A0A4Q7KFQ2</accession>
<organism evidence="1 2">
    <name type="scientific">Herbihabitans rhizosphaerae</name>
    <dbReference type="NCBI Taxonomy" id="1872711"/>
    <lineage>
        <taxon>Bacteria</taxon>
        <taxon>Bacillati</taxon>
        <taxon>Actinomycetota</taxon>
        <taxon>Actinomycetes</taxon>
        <taxon>Pseudonocardiales</taxon>
        <taxon>Pseudonocardiaceae</taxon>
        <taxon>Herbihabitans</taxon>
    </lineage>
</organism>
<proteinExistence type="predicted"/>
<dbReference type="InterPro" id="IPR046485">
    <property type="entry name" value="DUF6578"/>
</dbReference>
<evidence type="ECO:0000313" key="2">
    <source>
        <dbReference type="Proteomes" id="UP000294257"/>
    </source>
</evidence>
<evidence type="ECO:0000313" key="1">
    <source>
        <dbReference type="EMBL" id="RZS31391.1"/>
    </source>
</evidence>
<dbReference type="Pfam" id="PF20218">
    <property type="entry name" value="DUF6578"/>
    <property type="match status" value="1"/>
</dbReference>
<dbReference type="Proteomes" id="UP000294257">
    <property type="component" value="Unassembled WGS sequence"/>
</dbReference>
<sequence length="145" mass="15590">MLTVPVFVEAWQMDCCGADFSVGDEVNWSLRASPWYTAHLADVCPQWSVHGLVARTGEKTATVTYGGLTVLDELSWPTPKTAKITGVLLHDFHSSEEFPATPGVVRAISAVLDYGPRGTKIREGARTAATAGTGDLLVSLEIRDT</sequence>
<reference evidence="1 2" key="1">
    <citation type="submission" date="2019-02" db="EMBL/GenBank/DDBJ databases">
        <title>Genomic Encyclopedia of Type Strains, Phase IV (KMG-IV): sequencing the most valuable type-strain genomes for metagenomic binning, comparative biology and taxonomic classification.</title>
        <authorList>
            <person name="Goeker M."/>
        </authorList>
    </citation>
    <scope>NUCLEOTIDE SEQUENCE [LARGE SCALE GENOMIC DNA]</scope>
    <source>
        <strain evidence="1 2">DSM 101727</strain>
    </source>
</reference>
<dbReference type="EMBL" id="SGWQ01000014">
    <property type="protein sequence ID" value="RZS31391.1"/>
    <property type="molecule type" value="Genomic_DNA"/>
</dbReference>
<gene>
    <name evidence="1" type="ORF">EV193_11482</name>
</gene>
<name>A0A4Q7KFQ2_9PSEU</name>
<dbReference type="OrthoDB" id="2084645at2"/>
<dbReference type="AlphaFoldDB" id="A0A4Q7KFQ2"/>
<dbReference type="RefSeq" id="WP_130348202.1">
    <property type="nucleotide sequence ID" value="NZ_SGWQ01000014.1"/>
</dbReference>
<protein>
    <submittedName>
        <fullName evidence="1">Uncharacterized protein</fullName>
    </submittedName>
</protein>